<accession>A0ACC7NHV5</accession>
<protein>
    <submittedName>
        <fullName evidence="1">Sec-independent protein translocase protein TatB</fullName>
    </submittedName>
</protein>
<proteinExistence type="predicted"/>
<name>A0ACC7NHV5_9BURK</name>
<comment type="caution">
    <text evidence="1">The sequence shown here is derived from an EMBL/GenBank/DDBJ whole genome shotgun (WGS) entry which is preliminary data.</text>
</comment>
<evidence type="ECO:0000313" key="1">
    <source>
        <dbReference type="EMBL" id="MFM0106600.1"/>
    </source>
</evidence>
<dbReference type="EMBL" id="JAQQDW010000059">
    <property type="protein sequence ID" value="MFM0106600.1"/>
    <property type="molecule type" value="Genomic_DNA"/>
</dbReference>
<gene>
    <name evidence="1" type="primary">tatB</name>
    <name evidence="1" type="ORF">PQR01_24730</name>
</gene>
<evidence type="ECO:0000313" key="2">
    <source>
        <dbReference type="Proteomes" id="UP001629235"/>
    </source>
</evidence>
<organism evidence="1 2">
    <name type="scientific">Paraburkholderia rhynchosiae</name>
    <dbReference type="NCBI Taxonomy" id="487049"/>
    <lineage>
        <taxon>Bacteria</taxon>
        <taxon>Pseudomonadati</taxon>
        <taxon>Pseudomonadota</taxon>
        <taxon>Betaproteobacteria</taxon>
        <taxon>Burkholderiales</taxon>
        <taxon>Burkholderiaceae</taxon>
        <taxon>Paraburkholderia</taxon>
    </lineage>
</organism>
<reference evidence="1 2" key="1">
    <citation type="journal article" date="2024" name="Chem. Sci.">
        <title>Discovery of megapolipeptins by genome mining of a Burkholderiales bacteria collection.</title>
        <authorList>
            <person name="Paulo B.S."/>
            <person name="Recchia M.J.J."/>
            <person name="Lee S."/>
            <person name="Fergusson C.H."/>
            <person name="Romanowski S.B."/>
            <person name="Hernandez A."/>
            <person name="Krull N."/>
            <person name="Liu D.Y."/>
            <person name="Cavanagh H."/>
            <person name="Bos A."/>
            <person name="Gray C.A."/>
            <person name="Murphy B.T."/>
            <person name="Linington R.G."/>
            <person name="Eustaquio A.S."/>
        </authorList>
    </citation>
    <scope>NUCLEOTIDE SEQUENCE [LARGE SCALE GENOMIC DNA]</scope>
    <source>
        <strain evidence="1 2">RL18-126-BIB-B</strain>
    </source>
</reference>
<sequence length="198" mass="21056">MFDIDISKMAVIGTVALVVLGPERLPRVARTAGTLLGRAQRYLNIVRVEVDQQIRIDELRKMKEGVELAVTNAQSAVDRTVRQHAGELQAGVDAAAASLKEVLPTADLPSVHDRTGDLQADLFKVRPAQLPMSVQSDASVHPLRPDAVSSIAPAVAGQPTRARWRGSVSGGRGAAVKRTRVVSMAASKALGRNCGRLA</sequence>
<dbReference type="Proteomes" id="UP001629235">
    <property type="component" value="Unassembled WGS sequence"/>
</dbReference>
<keyword evidence="2" id="KW-1185">Reference proteome</keyword>